<gene>
    <name evidence="5" type="ORF">BKG82_27860</name>
</gene>
<protein>
    <recommendedName>
        <fullName evidence="4">FtsK domain-containing protein</fullName>
    </recommendedName>
</protein>
<reference evidence="5 6" key="1">
    <citation type="submission" date="2016-10" db="EMBL/GenBank/DDBJ databases">
        <title>Evaluation of Human, Veterinary and Environmental Mycobacterium chelonae Isolates by Core Genome Phylogenomic Analysis, Targeted Gene Comparison, and Anti-microbial Susceptibility Patterns: A Tale of Mistaken Identities.</title>
        <authorList>
            <person name="Fogelson S.B."/>
            <person name="Camus A.C."/>
            <person name="Lorenz W."/>
            <person name="Vasireddy R."/>
            <person name="Vasireddy S."/>
            <person name="Smith T."/>
            <person name="Brown-Elliott B.A."/>
            <person name="Wallace R.J.Jr."/>
            <person name="Hasan N.A."/>
            <person name="Reischl U."/>
            <person name="Sanchez S."/>
        </authorList>
    </citation>
    <scope>NUCLEOTIDE SEQUENCE [LARGE SCALE GENOMIC DNA]</scope>
    <source>
        <strain evidence="5 6">15515</strain>
    </source>
</reference>
<evidence type="ECO:0000313" key="5">
    <source>
        <dbReference type="EMBL" id="OHU47425.1"/>
    </source>
</evidence>
<dbReference type="Pfam" id="PF01580">
    <property type="entry name" value="FtsK_SpoIIIE"/>
    <property type="match status" value="1"/>
</dbReference>
<dbReference type="InterPro" id="IPR002543">
    <property type="entry name" value="FtsK_dom"/>
</dbReference>
<dbReference type="AlphaFoldDB" id="A0A1S1LGZ6"/>
<evidence type="ECO:0000256" key="2">
    <source>
        <dbReference type="ARBA" id="ARBA00022840"/>
    </source>
</evidence>
<keyword evidence="2 3" id="KW-0067">ATP-binding</keyword>
<feature type="binding site" evidence="3">
    <location>
        <begin position="19"/>
        <end position="26"/>
    </location>
    <ligand>
        <name>ATP</name>
        <dbReference type="ChEBI" id="CHEBI:30616"/>
    </ligand>
</feature>
<dbReference type="PANTHER" id="PTHR22683">
    <property type="entry name" value="SPORULATION PROTEIN RELATED"/>
    <property type="match status" value="1"/>
</dbReference>
<dbReference type="InterPro" id="IPR027417">
    <property type="entry name" value="P-loop_NTPase"/>
</dbReference>
<name>A0A1S1LGZ6_MYCCH</name>
<evidence type="ECO:0000256" key="3">
    <source>
        <dbReference type="PROSITE-ProRule" id="PRU00289"/>
    </source>
</evidence>
<dbReference type="PROSITE" id="PS50901">
    <property type="entry name" value="FTSK"/>
    <property type="match status" value="1"/>
</dbReference>
<evidence type="ECO:0000256" key="1">
    <source>
        <dbReference type="ARBA" id="ARBA00022741"/>
    </source>
</evidence>
<accession>A0A1S1LGZ6</accession>
<dbReference type="PANTHER" id="PTHR22683:SF1">
    <property type="entry name" value="TYPE VII SECRETION SYSTEM PROTEIN ESSC"/>
    <property type="match status" value="1"/>
</dbReference>
<sequence length="292" mass="31952">MEGLFEVDLAIERGLIIQGETGSGKSILERALVGSAAALNGPDRVQFLLLEFQGSHTFQDCGKLPHVAGVFSRLDGRPRIVEALKDAIAQELDRRKGILERAGVSDALNYRRRQVADKSLPALPELIAVSDTAGEYLEHHREHWPLFEQILLDGPPLGVHLVQTAQDIRVFGSSELAQLRQHVSRGVSMRVRSAEASRLVVGDESAWRMEVGRGLARSRVWAPGVTEAQSLRVFDVRQPDVNGQSGWIALLERLSHFPPGEAQEFRRLLGSTLAGVDARPRGASDAAGVLDQ</sequence>
<evidence type="ECO:0000259" key="4">
    <source>
        <dbReference type="PROSITE" id="PS50901"/>
    </source>
</evidence>
<dbReference type="Proteomes" id="UP000180043">
    <property type="component" value="Unassembled WGS sequence"/>
</dbReference>
<evidence type="ECO:0000313" key="6">
    <source>
        <dbReference type="Proteomes" id="UP000180043"/>
    </source>
</evidence>
<comment type="caution">
    <text evidence="5">The sequence shown here is derived from an EMBL/GenBank/DDBJ whole genome shotgun (WGS) entry which is preliminary data.</text>
</comment>
<dbReference type="InterPro" id="IPR025662">
    <property type="entry name" value="Sigma_54_int_dom_ATP-bd_1"/>
</dbReference>
<dbReference type="InterPro" id="IPR050206">
    <property type="entry name" value="FtsK/SpoIIIE/SftA"/>
</dbReference>
<keyword evidence="1 3" id="KW-0547">Nucleotide-binding</keyword>
<proteinExistence type="predicted"/>
<dbReference type="GO" id="GO:0005524">
    <property type="term" value="F:ATP binding"/>
    <property type="evidence" value="ECO:0007669"/>
    <property type="project" value="UniProtKB-UniRule"/>
</dbReference>
<dbReference type="SUPFAM" id="SSF52540">
    <property type="entry name" value="P-loop containing nucleoside triphosphate hydrolases"/>
    <property type="match status" value="1"/>
</dbReference>
<organism evidence="5 6">
    <name type="scientific">Mycobacteroides chelonae</name>
    <name type="common">Mycobacterium chelonae</name>
    <dbReference type="NCBI Taxonomy" id="1774"/>
    <lineage>
        <taxon>Bacteria</taxon>
        <taxon>Bacillati</taxon>
        <taxon>Actinomycetota</taxon>
        <taxon>Actinomycetes</taxon>
        <taxon>Mycobacteriales</taxon>
        <taxon>Mycobacteriaceae</taxon>
        <taxon>Mycobacteroides</taxon>
    </lineage>
</organism>
<dbReference type="PROSITE" id="PS00675">
    <property type="entry name" value="SIGMA54_INTERACT_1"/>
    <property type="match status" value="1"/>
</dbReference>
<feature type="domain" description="FtsK" evidence="4">
    <location>
        <begin position="1"/>
        <end position="198"/>
    </location>
</feature>
<dbReference type="EMBL" id="MLIQ01000042">
    <property type="protein sequence ID" value="OHU47425.1"/>
    <property type="molecule type" value="Genomic_DNA"/>
</dbReference>
<dbReference type="Gene3D" id="3.40.50.300">
    <property type="entry name" value="P-loop containing nucleotide triphosphate hydrolases"/>
    <property type="match status" value="1"/>
</dbReference>
<dbReference type="GO" id="GO:0003677">
    <property type="term" value="F:DNA binding"/>
    <property type="evidence" value="ECO:0007669"/>
    <property type="project" value="InterPro"/>
</dbReference>